<dbReference type="PROSITE" id="PS51197">
    <property type="entry name" value="HTH_RRF2_2"/>
    <property type="match status" value="1"/>
</dbReference>
<organism evidence="2 3">
    <name type="scientific">Dactylosporangium darangshiense</name>
    <dbReference type="NCBI Taxonomy" id="579108"/>
    <lineage>
        <taxon>Bacteria</taxon>
        <taxon>Bacillati</taxon>
        <taxon>Actinomycetota</taxon>
        <taxon>Actinomycetes</taxon>
        <taxon>Micromonosporales</taxon>
        <taxon>Micromonosporaceae</taxon>
        <taxon>Dactylosporangium</taxon>
    </lineage>
</organism>
<dbReference type="Proteomes" id="UP001500620">
    <property type="component" value="Unassembled WGS sequence"/>
</dbReference>
<evidence type="ECO:0000313" key="2">
    <source>
        <dbReference type="EMBL" id="GAA4256796.1"/>
    </source>
</evidence>
<gene>
    <name evidence="2" type="ORF">GCM10022255_071070</name>
</gene>
<proteinExistence type="predicted"/>
<sequence length="129" mass="13950">MVPKRIEYSVRALVALAAAAPQTIKAQDVADAQDIPPGYLYDLLADLRRADLVQVQRGTGGGYVLALPAAELTLGEIVRRLDGPGATVLRGAAPDPSIDRLRRLWERANRARLDYLDAVTLADLMHHGA</sequence>
<dbReference type="Gene3D" id="1.10.10.10">
    <property type="entry name" value="Winged helix-like DNA-binding domain superfamily/Winged helix DNA-binding domain"/>
    <property type="match status" value="1"/>
</dbReference>
<dbReference type="SUPFAM" id="SSF46785">
    <property type="entry name" value="Winged helix' DNA-binding domain"/>
    <property type="match status" value="1"/>
</dbReference>
<keyword evidence="1" id="KW-0238">DNA-binding</keyword>
<evidence type="ECO:0000313" key="3">
    <source>
        <dbReference type="Proteomes" id="UP001500620"/>
    </source>
</evidence>
<dbReference type="PANTHER" id="PTHR33221">
    <property type="entry name" value="WINGED HELIX-TURN-HELIX TRANSCRIPTIONAL REGULATOR, RRF2 FAMILY"/>
    <property type="match status" value="1"/>
</dbReference>
<accession>A0ABP8DIE2</accession>
<dbReference type="InterPro" id="IPR000944">
    <property type="entry name" value="Tscrpt_reg_Rrf2"/>
</dbReference>
<dbReference type="Pfam" id="PF02082">
    <property type="entry name" value="Rrf2"/>
    <property type="match status" value="1"/>
</dbReference>
<dbReference type="EMBL" id="BAABAT010000025">
    <property type="protein sequence ID" value="GAA4256796.1"/>
    <property type="molecule type" value="Genomic_DNA"/>
</dbReference>
<comment type="caution">
    <text evidence="2">The sequence shown here is derived from an EMBL/GenBank/DDBJ whole genome shotgun (WGS) entry which is preliminary data.</text>
</comment>
<dbReference type="InterPro" id="IPR036388">
    <property type="entry name" value="WH-like_DNA-bd_sf"/>
</dbReference>
<name>A0ABP8DIE2_9ACTN</name>
<keyword evidence="3" id="KW-1185">Reference proteome</keyword>
<dbReference type="PANTHER" id="PTHR33221:SF5">
    <property type="entry name" value="HTH-TYPE TRANSCRIPTIONAL REGULATOR ISCR"/>
    <property type="match status" value="1"/>
</dbReference>
<evidence type="ECO:0000256" key="1">
    <source>
        <dbReference type="ARBA" id="ARBA00023125"/>
    </source>
</evidence>
<protein>
    <recommendedName>
        <fullName evidence="4">Rrf2 family transcriptional regulator</fullName>
    </recommendedName>
</protein>
<evidence type="ECO:0008006" key="4">
    <source>
        <dbReference type="Google" id="ProtNLM"/>
    </source>
</evidence>
<dbReference type="RefSeq" id="WP_345133758.1">
    <property type="nucleotide sequence ID" value="NZ_BAABAT010000025.1"/>
</dbReference>
<reference evidence="3" key="1">
    <citation type="journal article" date="2019" name="Int. J. Syst. Evol. Microbiol.">
        <title>The Global Catalogue of Microorganisms (GCM) 10K type strain sequencing project: providing services to taxonomists for standard genome sequencing and annotation.</title>
        <authorList>
            <consortium name="The Broad Institute Genomics Platform"/>
            <consortium name="The Broad Institute Genome Sequencing Center for Infectious Disease"/>
            <person name="Wu L."/>
            <person name="Ma J."/>
        </authorList>
    </citation>
    <scope>NUCLEOTIDE SEQUENCE [LARGE SCALE GENOMIC DNA]</scope>
    <source>
        <strain evidence="3">JCM 17441</strain>
    </source>
</reference>
<dbReference type="NCBIfam" id="TIGR00738">
    <property type="entry name" value="rrf2_super"/>
    <property type="match status" value="1"/>
</dbReference>
<dbReference type="InterPro" id="IPR036390">
    <property type="entry name" value="WH_DNA-bd_sf"/>
</dbReference>